<reference evidence="6" key="1">
    <citation type="journal article" date="2014" name="Int. J. Syst. Evol. Microbiol.">
        <title>Complete genome sequence of Corynebacterium casei LMG S-19264T (=DSM 44701T), isolated from a smear-ripened cheese.</title>
        <authorList>
            <consortium name="US DOE Joint Genome Institute (JGI-PGF)"/>
            <person name="Walter F."/>
            <person name="Albersmeier A."/>
            <person name="Kalinowski J."/>
            <person name="Ruckert C."/>
        </authorList>
    </citation>
    <scope>NUCLEOTIDE SEQUENCE</scope>
    <source>
        <strain evidence="6">CGMCC 4.7272</strain>
    </source>
</reference>
<evidence type="ECO:0000256" key="4">
    <source>
        <dbReference type="ARBA" id="ARBA00023136"/>
    </source>
</evidence>
<evidence type="ECO:0000256" key="5">
    <source>
        <dbReference type="SAM" id="MobiDB-lite"/>
    </source>
</evidence>
<keyword evidence="3" id="KW-1133">Transmembrane helix</keyword>
<accession>A0A917PD34</accession>
<comment type="subcellular location">
    <subcellularLocation>
        <location evidence="1">Membrane</location>
        <topology evidence="1">Multi-pass membrane protein</topology>
    </subcellularLocation>
</comment>
<reference evidence="6" key="2">
    <citation type="submission" date="2020-09" db="EMBL/GenBank/DDBJ databases">
        <authorList>
            <person name="Sun Q."/>
            <person name="Zhou Y."/>
        </authorList>
    </citation>
    <scope>NUCLEOTIDE SEQUENCE</scope>
    <source>
        <strain evidence="6">CGMCC 4.7272</strain>
    </source>
</reference>
<feature type="region of interest" description="Disordered" evidence="5">
    <location>
        <begin position="1"/>
        <end position="50"/>
    </location>
</feature>
<keyword evidence="2" id="KW-0812">Transmembrane</keyword>
<sequence length="101" mass="10832">MGPALWTQSSRREDGNLLPSIDHDGVTADRPVEGARRDQPAPAQTAATVPTGGQLYTAGAVIYRLKRPDPSPAWFGFHEAFHALTIAAFTAHYTAIFLAAT</sequence>
<evidence type="ECO:0000313" key="7">
    <source>
        <dbReference type="Proteomes" id="UP000625682"/>
    </source>
</evidence>
<dbReference type="Pfam" id="PF03006">
    <property type="entry name" value="HlyIII"/>
    <property type="match status" value="1"/>
</dbReference>
<feature type="compositionally biased region" description="Low complexity" evidence="5">
    <location>
        <begin position="40"/>
        <end position="50"/>
    </location>
</feature>
<keyword evidence="7" id="KW-1185">Reference proteome</keyword>
<dbReference type="GO" id="GO:0016020">
    <property type="term" value="C:membrane"/>
    <property type="evidence" value="ECO:0007669"/>
    <property type="project" value="UniProtKB-SubCell"/>
</dbReference>
<keyword evidence="4" id="KW-0472">Membrane</keyword>
<feature type="compositionally biased region" description="Basic and acidic residues" evidence="5">
    <location>
        <begin position="10"/>
        <end position="39"/>
    </location>
</feature>
<dbReference type="InterPro" id="IPR004254">
    <property type="entry name" value="AdipoR/HlyIII-related"/>
</dbReference>
<name>A0A917PD34_9ACTN</name>
<evidence type="ECO:0000256" key="2">
    <source>
        <dbReference type="ARBA" id="ARBA00022692"/>
    </source>
</evidence>
<comment type="caution">
    <text evidence="6">The sequence shown here is derived from an EMBL/GenBank/DDBJ whole genome shotgun (WGS) entry which is preliminary data.</text>
</comment>
<evidence type="ECO:0000256" key="1">
    <source>
        <dbReference type="ARBA" id="ARBA00004141"/>
    </source>
</evidence>
<gene>
    <name evidence="6" type="ORF">GCM10012282_80010</name>
</gene>
<dbReference type="Proteomes" id="UP000625682">
    <property type="component" value="Unassembled WGS sequence"/>
</dbReference>
<evidence type="ECO:0000256" key="3">
    <source>
        <dbReference type="ARBA" id="ARBA00022989"/>
    </source>
</evidence>
<organism evidence="6 7">
    <name type="scientific">Streptomyces lacrimifluminis</name>
    <dbReference type="NCBI Taxonomy" id="1500077"/>
    <lineage>
        <taxon>Bacteria</taxon>
        <taxon>Bacillati</taxon>
        <taxon>Actinomycetota</taxon>
        <taxon>Actinomycetes</taxon>
        <taxon>Kitasatosporales</taxon>
        <taxon>Streptomycetaceae</taxon>
        <taxon>Streptomyces</taxon>
    </lineage>
</organism>
<protein>
    <submittedName>
        <fullName evidence="6">Uncharacterized protein</fullName>
    </submittedName>
</protein>
<dbReference type="AlphaFoldDB" id="A0A917PD34"/>
<evidence type="ECO:0000313" key="6">
    <source>
        <dbReference type="EMBL" id="GGJ71158.1"/>
    </source>
</evidence>
<dbReference type="EMBL" id="BMMU01000066">
    <property type="protein sequence ID" value="GGJ71158.1"/>
    <property type="molecule type" value="Genomic_DNA"/>
</dbReference>
<proteinExistence type="predicted"/>